<comment type="similarity">
    <text evidence="1 5 6">Belongs to the universal ribosomal protein uL30 family.</text>
</comment>
<evidence type="ECO:0000256" key="1">
    <source>
        <dbReference type="ARBA" id="ARBA00007594"/>
    </source>
</evidence>
<evidence type="ECO:0000256" key="3">
    <source>
        <dbReference type="ARBA" id="ARBA00022980"/>
    </source>
</evidence>
<dbReference type="InterPro" id="IPR005996">
    <property type="entry name" value="Ribosomal_uL30_bac-type"/>
</dbReference>
<dbReference type="GO" id="GO:0003735">
    <property type="term" value="F:structural constituent of ribosome"/>
    <property type="evidence" value="ECO:0007669"/>
    <property type="project" value="InterPro"/>
</dbReference>
<reference evidence="9" key="1">
    <citation type="submission" date="2018-12" db="EMBL/GenBank/DDBJ databases">
        <title>Tengunoibacter tsumagoiensis gen. nov., sp. nov., Dictyobacter kobayashii sp. nov., D. alpinus sp. nov., and D. joshuensis sp. nov. and description of Dictyobacteraceae fam. nov. within the order Ktedonobacterales isolated from Tengu-no-mugimeshi.</title>
        <authorList>
            <person name="Wang C.M."/>
            <person name="Zheng Y."/>
            <person name="Sakai Y."/>
            <person name="Toyoda A."/>
            <person name="Minakuchi Y."/>
            <person name="Abe K."/>
            <person name="Yokota A."/>
            <person name="Yabe S."/>
        </authorList>
    </citation>
    <scope>NUCLEOTIDE SEQUENCE [LARGE SCALE GENOMIC DNA]</scope>
    <source>
        <strain evidence="9">Uno16</strain>
    </source>
</reference>
<dbReference type="OrthoDB" id="9812790at2"/>
<evidence type="ECO:0000313" key="9">
    <source>
        <dbReference type="Proteomes" id="UP000287171"/>
    </source>
</evidence>
<dbReference type="PROSITE" id="PS00634">
    <property type="entry name" value="RIBOSOMAL_L30"/>
    <property type="match status" value="1"/>
</dbReference>
<dbReference type="PANTHER" id="PTHR15892:SF2">
    <property type="entry name" value="LARGE RIBOSOMAL SUBUNIT PROTEIN UL30M"/>
    <property type="match status" value="1"/>
</dbReference>
<dbReference type="Pfam" id="PF00327">
    <property type="entry name" value="Ribosomal_L30"/>
    <property type="match status" value="1"/>
</dbReference>
<dbReference type="HAMAP" id="MF_01371_B">
    <property type="entry name" value="Ribosomal_uL30_B"/>
    <property type="match status" value="1"/>
</dbReference>
<keyword evidence="9" id="KW-1185">Reference proteome</keyword>
<name>A0A402B494_9CHLR</name>
<keyword evidence="4 5" id="KW-0687">Ribonucleoprotein</keyword>
<dbReference type="EMBL" id="BIFT01000001">
    <property type="protein sequence ID" value="GCE26173.1"/>
    <property type="molecule type" value="Genomic_DNA"/>
</dbReference>
<dbReference type="NCBIfam" id="TIGR01308">
    <property type="entry name" value="rpmD_bact"/>
    <property type="match status" value="1"/>
</dbReference>
<accession>A0A402B494</accession>
<gene>
    <name evidence="5 8" type="primary">rpmD</name>
    <name evidence="8" type="ORF">KDA_16570</name>
</gene>
<dbReference type="GO" id="GO:0006412">
    <property type="term" value="P:translation"/>
    <property type="evidence" value="ECO:0007669"/>
    <property type="project" value="UniProtKB-UniRule"/>
</dbReference>
<comment type="caution">
    <text evidence="8">The sequence shown here is derived from an EMBL/GenBank/DDBJ whole genome shotgun (WGS) entry which is preliminary data.</text>
</comment>
<evidence type="ECO:0000256" key="5">
    <source>
        <dbReference type="HAMAP-Rule" id="MF_01371"/>
    </source>
</evidence>
<feature type="domain" description="Large ribosomal subunit protein uL30-like ferredoxin-like fold" evidence="7">
    <location>
        <begin position="4"/>
        <end position="54"/>
    </location>
</feature>
<dbReference type="GO" id="GO:0022625">
    <property type="term" value="C:cytosolic large ribosomal subunit"/>
    <property type="evidence" value="ECO:0007669"/>
    <property type="project" value="TreeGrafter"/>
</dbReference>
<dbReference type="AlphaFoldDB" id="A0A402B494"/>
<comment type="subunit">
    <text evidence="2 5">Part of the 50S ribosomal subunit.</text>
</comment>
<protein>
    <recommendedName>
        <fullName evidence="5">Large ribosomal subunit protein uL30</fullName>
    </recommendedName>
</protein>
<dbReference type="Proteomes" id="UP000287171">
    <property type="component" value="Unassembled WGS sequence"/>
</dbReference>
<dbReference type="SUPFAM" id="SSF55129">
    <property type="entry name" value="Ribosomal protein L30p/L7e"/>
    <property type="match status" value="1"/>
</dbReference>
<evidence type="ECO:0000256" key="4">
    <source>
        <dbReference type="ARBA" id="ARBA00023274"/>
    </source>
</evidence>
<proteinExistence type="inferred from homology"/>
<keyword evidence="3 5" id="KW-0689">Ribosomal protein</keyword>
<dbReference type="FunFam" id="3.30.1390.20:FF:000001">
    <property type="entry name" value="50S ribosomal protein L30"/>
    <property type="match status" value="1"/>
</dbReference>
<evidence type="ECO:0000256" key="6">
    <source>
        <dbReference type="RuleBase" id="RU003734"/>
    </source>
</evidence>
<evidence type="ECO:0000256" key="2">
    <source>
        <dbReference type="ARBA" id="ARBA00011838"/>
    </source>
</evidence>
<organism evidence="8 9">
    <name type="scientific">Dictyobacter alpinus</name>
    <dbReference type="NCBI Taxonomy" id="2014873"/>
    <lineage>
        <taxon>Bacteria</taxon>
        <taxon>Bacillati</taxon>
        <taxon>Chloroflexota</taxon>
        <taxon>Ktedonobacteria</taxon>
        <taxon>Ktedonobacterales</taxon>
        <taxon>Dictyobacteraceae</taxon>
        <taxon>Dictyobacter</taxon>
    </lineage>
</organism>
<dbReference type="Gene3D" id="3.30.1390.20">
    <property type="entry name" value="Ribosomal protein L30, ferredoxin-like fold domain"/>
    <property type="match status" value="1"/>
</dbReference>
<evidence type="ECO:0000259" key="7">
    <source>
        <dbReference type="Pfam" id="PF00327"/>
    </source>
</evidence>
<dbReference type="RefSeq" id="WP_126626668.1">
    <property type="nucleotide sequence ID" value="NZ_BIFT01000001.1"/>
</dbReference>
<dbReference type="InterPro" id="IPR036919">
    <property type="entry name" value="Ribo_uL30_ferredoxin-like_sf"/>
</dbReference>
<dbReference type="PANTHER" id="PTHR15892">
    <property type="entry name" value="MITOCHONDRIAL RIBOSOMAL PROTEIN L30"/>
    <property type="match status" value="1"/>
</dbReference>
<dbReference type="InterPro" id="IPR018038">
    <property type="entry name" value="Ribosomal_uL30_CS"/>
</dbReference>
<dbReference type="InterPro" id="IPR016082">
    <property type="entry name" value="Ribosomal_uL30_ferredoxin-like"/>
</dbReference>
<dbReference type="PIRSF" id="PIRSF002211">
    <property type="entry name" value="Ribosomal_L30_bac-type"/>
    <property type="match status" value="1"/>
</dbReference>
<dbReference type="CDD" id="cd01658">
    <property type="entry name" value="Ribosomal_L30"/>
    <property type="match status" value="1"/>
</dbReference>
<sequence length="64" mass="7442">MAKLRIKWVRSSIGYPKDQKDTIRALGLHKLQHTVEHNDQPVIRGMIRKVSHLVQVEEIISETL</sequence>
<evidence type="ECO:0000313" key="8">
    <source>
        <dbReference type="EMBL" id="GCE26173.1"/>
    </source>
</evidence>